<dbReference type="InterPro" id="IPR000601">
    <property type="entry name" value="PKD_dom"/>
</dbReference>
<dbReference type="PROSITE" id="PS50093">
    <property type="entry name" value="PKD"/>
    <property type="match status" value="2"/>
</dbReference>
<dbReference type="Proteomes" id="UP001321018">
    <property type="component" value="Unassembled WGS sequence"/>
</dbReference>
<dbReference type="InterPro" id="IPR018391">
    <property type="entry name" value="PQQ_b-propeller_rpt"/>
</dbReference>
<feature type="region of interest" description="Disordered" evidence="1">
    <location>
        <begin position="2776"/>
        <end position="2872"/>
    </location>
</feature>
<feature type="domain" description="PKD" evidence="2">
    <location>
        <begin position="768"/>
        <end position="845"/>
    </location>
</feature>
<feature type="compositionally biased region" description="Low complexity" evidence="1">
    <location>
        <begin position="2858"/>
        <end position="2869"/>
    </location>
</feature>
<organism evidence="3 4">
    <name type="scientific">Natronoglomus mannanivorans</name>
    <dbReference type="NCBI Taxonomy" id="2979990"/>
    <lineage>
        <taxon>Archaea</taxon>
        <taxon>Methanobacteriati</taxon>
        <taxon>Methanobacteriota</taxon>
        <taxon>Stenosarchaea group</taxon>
        <taxon>Halobacteria</taxon>
        <taxon>Halobacteriales</taxon>
        <taxon>Natrialbaceae</taxon>
        <taxon>Natronoglomus</taxon>
    </lineage>
</organism>
<dbReference type="PANTHER" id="PTHR34512">
    <property type="entry name" value="CELL SURFACE PROTEIN"/>
    <property type="match status" value="1"/>
</dbReference>
<feature type="region of interest" description="Disordered" evidence="1">
    <location>
        <begin position="1082"/>
        <end position="1101"/>
    </location>
</feature>
<feature type="compositionally biased region" description="Acidic residues" evidence="1">
    <location>
        <begin position="2797"/>
        <end position="2839"/>
    </location>
</feature>
<dbReference type="InterPro" id="IPR002372">
    <property type="entry name" value="PQQ_rpt_dom"/>
</dbReference>
<dbReference type="Gene3D" id="2.130.10.10">
    <property type="entry name" value="YVTN repeat-like/Quinoprotein amine dehydrogenase"/>
    <property type="match status" value="2"/>
</dbReference>
<feature type="compositionally biased region" description="Acidic residues" evidence="1">
    <location>
        <begin position="2847"/>
        <end position="2857"/>
    </location>
</feature>
<dbReference type="Pfam" id="PF13360">
    <property type="entry name" value="PQQ_2"/>
    <property type="match status" value="2"/>
</dbReference>
<name>A0AAP2Z294_9EURY</name>
<feature type="domain" description="PKD" evidence="2">
    <location>
        <begin position="2294"/>
        <end position="2327"/>
    </location>
</feature>
<reference evidence="3" key="1">
    <citation type="submission" date="2022-09" db="EMBL/GenBank/DDBJ databases">
        <title>Enrichment on poylsaccharides allowed isolation of novel metabolic and taxonomic groups of Haloarchaea.</title>
        <authorList>
            <person name="Sorokin D.Y."/>
            <person name="Elcheninov A.G."/>
            <person name="Khizhniak T.V."/>
            <person name="Kolganova T.V."/>
            <person name="Kublanov I.V."/>
        </authorList>
    </citation>
    <scope>NUCLEOTIDE SEQUENCE</scope>
    <source>
        <strain evidence="3">AArc-xg1-1</strain>
    </source>
</reference>
<feature type="compositionally biased region" description="Basic and acidic residues" evidence="1">
    <location>
        <begin position="1082"/>
        <end position="1091"/>
    </location>
</feature>
<comment type="caution">
    <text evidence="3">The sequence shown here is derived from an EMBL/GenBank/DDBJ whole genome shotgun (WGS) entry which is preliminary data.</text>
</comment>
<dbReference type="CDD" id="cd00146">
    <property type="entry name" value="PKD"/>
    <property type="match status" value="1"/>
</dbReference>
<dbReference type="SUPFAM" id="SSF49299">
    <property type="entry name" value="PKD domain"/>
    <property type="match status" value="4"/>
</dbReference>
<dbReference type="InterPro" id="IPR011047">
    <property type="entry name" value="Quinoprotein_ADH-like_sf"/>
</dbReference>
<evidence type="ECO:0000313" key="3">
    <source>
        <dbReference type="EMBL" id="MCU4742799.1"/>
    </source>
</evidence>
<protein>
    <submittedName>
        <fullName evidence="3">PQQ-binding-like beta-propeller repeat protein</fullName>
    </submittedName>
</protein>
<proteinExistence type="predicted"/>
<dbReference type="Pfam" id="PF18911">
    <property type="entry name" value="PKD_4"/>
    <property type="match status" value="1"/>
</dbReference>
<evidence type="ECO:0000313" key="4">
    <source>
        <dbReference type="Proteomes" id="UP001321018"/>
    </source>
</evidence>
<feature type="compositionally biased region" description="Polar residues" evidence="1">
    <location>
        <begin position="1712"/>
        <end position="1724"/>
    </location>
</feature>
<evidence type="ECO:0000256" key="1">
    <source>
        <dbReference type="SAM" id="MobiDB-lite"/>
    </source>
</evidence>
<dbReference type="SUPFAM" id="SSF50998">
    <property type="entry name" value="Quinoprotein alcohol dehydrogenase-like"/>
    <property type="match status" value="2"/>
</dbReference>
<sequence length="2897" mass="310697">MSDDRVENPALDFEVTGDATIETVQPSDYDVGSVDGSTATVSSETFFRPQTTQTAVVLVDIPENVESGSFSLTATPQAESTEFGPTTATYEISSAESSTDALASAADARATIASSYQESYASLLYSEPWNETTETAMQDAFATAITDGTKGAIVGSTPGVSTVDDMQTSYDVATGEYDGGTVGQIAAINQHLTNELHSRMDRDDVLRAGNSSGPLETFETLTIAEREAWEAGDRDELEEILLRQQAVLFDAGFQSSGNPYASHYDTSLYFEARDQKDAARSSVGFGSESPLLAEYFESLETFARDEHRQIDTRLQLVRDPSPMAGTVSDRPSIEDELRGLETGETTTVTFTVENANGAGVTGDGYLSVSHSETLSIEDVTAVDSDEPVTYHQTAPGEQAVNATGENVTLDDPLLDVVDQYDSGDHRAFEVTIQREAEGEAWLSYRAAFDPFVVADGATPVEEQEAYARYPQSGSVDQQGWPVHTLSTADTVDPPHVAIDISETPQAGEPVTLDASETTADADIDAVEWTVDATGNGEVDERFFGETTSVTFDTAGTKRLTATVTDELGHAASAETSIRVEDAELAATKTTLSFTANRSLPEPDDDIEFDAPSNVADPTWSIATEGTELESASSETFSVSVADAGTYDVTLSGTVDGNQIVETRTIHVATREDRVSSPSLQTAITSPSVVTDPIEIDATNSTHPHPEREIDRFELRVDGTFVAERADGTFEHAVTEDGRYDVEITAIGSHGNEETVARTVSVGDVSRTPSPAIHVTPNPPTAGEPVTFDGTESTADTPIVAYEWTFPDGETVTGDTVERTLASGSHTIELQIVDVDGRTATVTERVRTSDYDPTDPARTGYIDGTGTDEQDVVWTKSFERSTEYQTVSDRSVYVITSGDWHTAERLYAYDSDGSERWNRSFSQSSSAAPTVGDSGTVYVSHTRGIQAFDDHGTEQWDTSDLSCGAGACFLYPTQAVATDDGVYTLGETSEGTALFALDPETGEILWEQTLADQADYPDDALAVSGDSVYVSLPGEGLVSVGTDGEENWRVSLPDPVTHPVSTPDETVLYTTDREMIGIDGETGEERFRHDSQSRAPPSVTPDGTIVLPHGTYYDDLQGTYGIDILDSDGDVQAEWRSETFVLNPNDEYDIVEQPLVTQDGLIRFASEFPRKADANHVIDLNGTSQSVDFVNVGTPTIGLLSDEQPVVVGHGEMEALGEVPEPEPPEPADVGVPEPPTDSWPTDRYDQGNTGSAEQATPPRPIDSSWHFEVERDDGQGTMPIESAVASDDLTIVGLNRVYGADAYDGSVLFGVDSETGEIRWNAIDRGSDEYFVEDIQLTGETVVVEYRAGGSLSRHYTGIDVETGEQQWDTEIRHTEAGFKAVDETIYLRSSTQLRAVNATTGETIWGVSPDEERLSFGGAVGPPLVTNETVFSAGGCEVPASQRRTGCVFAVDRSNGETRWIETVEHRFATTGPIPVIADESLYLTGDLGSSTNLVEFDAMTGDVLGNTSLAGVAASPNPVVTDSTFITTGGVFSRDDFSQQATVGFDSQPLAVGDLAIGTADGEVVAYDVNNGDRLETVAHESGDTADEIEAVANGTVVTINRGHNQSVLAFDGPTEPGFEIRTESPSIDAPVTFEAVADGEAFGWDFTGDGEIDANGSVVDHSFERSGSHDVFLIADPDSEDPQRYVQSVTVTEPIDASVETNDPYPETTPVTVKMSASESTGTGGLDYDWTRDDGESLDCGVTCYVSVEDDEPITVSVTVTDEIGATDTTTFELRPVDIGIELTVDGANRADLHFDEDVLTDEAIVVTPDENATLTDIDVTGIDANVDGDSITLTSSGDATITARLDVDGVAEPVPRSVDLTVHDYVSETDQFEFDADSRESKVGLAIIQPQLDSMVLGIEQRIGDLPSTIEYRAVEDSGDRAGYAIYPNRIIVDTVRGSSTLTDRYAGRTTEHELAHLAQYELGMETRGEWNFLFEGHASFEQETDHRYSIGEGRPDRQELLDWDGTSAEYSQSADFVSAFFVEYDRQTFLEMVENSEGDDMRARFRSATGDSFDDFYDRWEGFSNDPGIDRQDVPYRVSFEYADGELESHSPPPSVDVSWDLTGDGEFDRTGKTIDWVPSEYGEQTVTVAYERDGTTIEQTQQFTVDAADIDYGEFLVSNITASDPVSEGDRMDIEATVTNADDVSTSQVIELVSEDGTVLDETSLQLDGGTTKTVSFEWATERGDGGTSSLTVRTDDDTETALVDVLELVIEPSLSVSNETPYNTETVTFDASATEAFEDGDDVAIDSYQWDLGTEGTVTTTDPVLEHQFEEAGNYTVAVSFVVGNVHDTYETNLTVERDDRPPSITDVTVEESLTNDTATIHATVESVGADVATIDSGLDATFTSFTVSETVGESSGQVSVTIDRDAVVADGTYTPFVSAEDELGNTATVEGESVQFDTTPPELQAGIDDGAHQEATLSIDASQPVSLDDIEIIADGDETIDRTPSSVPDRLEESTYGLEIPFEGGTVGGETTYTVYVTGIDDAGNVGTTTLESTITSYKIDNGTAKLDERPYAIELEGNETAIGDDLARTATITSSETPPAGTTLDAATFADGFLDVSDIGLSETELEEATLRLSLDERDADLATEFEPTDLEIIRSGETQQSYEPIATRYNQSTNELVATVDGFSQFAIAGNDDSPPVIESVTADPSTEPDEGTQPVTITFEYSPSISDIDVAATEITVEGTDQEYDAQIETDQAVVTLQPPEEGDVVSATLTLVDTGGNAVTATETIAVGEDDSGSGGGFPPIVGEDPSDDPTENGQDNSDEDEKPDEDSEEADLEGAEDTEDDVDQDNETNASADTVDEDDQDEADSTSTSDSTGDESIPGFGAEAAAVALLVTIFAFRRQHGGGE</sequence>
<feature type="region of interest" description="Disordered" evidence="1">
    <location>
        <begin position="1701"/>
        <end position="1733"/>
    </location>
</feature>
<feature type="region of interest" description="Disordered" evidence="1">
    <location>
        <begin position="1215"/>
        <end position="1264"/>
    </location>
</feature>
<evidence type="ECO:0000259" key="2">
    <source>
        <dbReference type="PROSITE" id="PS50093"/>
    </source>
</evidence>
<dbReference type="InterPro" id="IPR022409">
    <property type="entry name" value="PKD/Chitinase_dom"/>
</dbReference>
<dbReference type="InterPro" id="IPR035986">
    <property type="entry name" value="PKD_dom_sf"/>
</dbReference>
<dbReference type="SMART" id="SM00564">
    <property type="entry name" value="PQQ"/>
    <property type="match status" value="8"/>
</dbReference>
<dbReference type="InterPro" id="IPR015943">
    <property type="entry name" value="WD40/YVTN_repeat-like_dom_sf"/>
</dbReference>
<dbReference type="SMART" id="SM00089">
    <property type="entry name" value="PKD"/>
    <property type="match status" value="6"/>
</dbReference>
<accession>A0AAP2Z294</accession>
<dbReference type="Gene3D" id="2.60.40.10">
    <property type="entry name" value="Immunoglobulins"/>
    <property type="match status" value="4"/>
</dbReference>
<dbReference type="PANTHER" id="PTHR34512:SF30">
    <property type="entry name" value="OUTER MEMBRANE PROTEIN ASSEMBLY FACTOR BAMB"/>
    <property type="match status" value="1"/>
</dbReference>
<dbReference type="EMBL" id="JAOPKA010000010">
    <property type="protein sequence ID" value="MCU4742799.1"/>
    <property type="molecule type" value="Genomic_DNA"/>
</dbReference>
<dbReference type="InterPro" id="IPR013783">
    <property type="entry name" value="Ig-like_fold"/>
</dbReference>
<gene>
    <name evidence="3" type="ORF">OB960_15525</name>
</gene>